<dbReference type="Pfam" id="PF01643">
    <property type="entry name" value="Acyl-ACP_TE"/>
    <property type="match status" value="1"/>
</dbReference>
<keyword evidence="6" id="KW-0443">Lipid metabolism</keyword>
<comment type="caution">
    <text evidence="10">The sequence shown here is derived from an EMBL/GenBank/DDBJ whole genome shotgun (WGS) entry which is preliminary data.</text>
</comment>
<protein>
    <submittedName>
        <fullName evidence="10">Acyl-ACP thioesterase domain-containing protein</fullName>
    </submittedName>
</protein>
<dbReference type="InterPro" id="IPR002864">
    <property type="entry name" value="Acyl-ACP_thioesterase_NHD"/>
</dbReference>
<feature type="domain" description="Acyl-ACP thioesterase N-terminal hotdog" evidence="8">
    <location>
        <begin position="7"/>
        <end position="123"/>
    </location>
</feature>
<keyword evidence="5" id="KW-0809">Transit peptide</keyword>
<evidence type="ECO:0000313" key="10">
    <source>
        <dbReference type="EMBL" id="MEQ2637098.1"/>
    </source>
</evidence>
<dbReference type="PANTHER" id="PTHR31727:SF6">
    <property type="entry name" value="OLEOYL-ACYL CARRIER PROTEIN THIOESTERASE 1, CHLOROPLASTIC"/>
    <property type="match status" value="1"/>
</dbReference>
<dbReference type="InterPro" id="IPR029069">
    <property type="entry name" value="HotDog_dom_sf"/>
</dbReference>
<evidence type="ECO:0000256" key="2">
    <source>
        <dbReference type="ARBA" id="ARBA00022516"/>
    </source>
</evidence>
<keyword evidence="11" id="KW-1185">Reference proteome</keyword>
<keyword evidence="7" id="KW-0275">Fatty acid biosynthesis</keyword>
<evidence type="ECO:0000256" key="6">
    <source>
        <dbReference type="ARBA" id="ARBA00023098"/>
    </source>
</evidence>
<evidence type="ECO:0000259" key="8">
    <source>
        <dbReference type="Pfam" id="PF01643"/>
    </source>
</evidence>
<keyword evidence="2" id="KW-0444">Lipid biosynthesis</keyword>
<dbReference type="InterPro" id="IPR049427">
    <property type="entry name" value="Acyl-ACP_TE_C"/>
</dbReference>
<dbReference type="PANTHER" id="PTHR31727">
    <property type="entry name" value="OLEOYL-ACYL CARRIER PROTEIN THIOESTERASE 1, CHLOROPLASTIC"/>
    <property type="match status" value="1"/>
</dbReference>
<dbReference type="SUPFAM" id="SSF54637">
    <property type="entry name" value="Thioesterase/thiol ester dehydrase-isomerase"/>
    <property type="match status" value="2"/>
</dbReference>
<evidence type="ECO:0000256" key="1">
    <source>
        <dbReference type="ARBA" id="ARBA00006500"/>
    </source>
</evidence>
<evidence type="ECO:0000256" key="7">
    <source>
        <dbReference type="ARBA" id="ARBA00023160"/>
    </source>
</evidence>
<evidence type="ECO:0000259" key="9">
    <source>
        <dbReference type="Pfam" id="PF20791"/>
    </source>
</evidence>
<dbReference type="Proteomes" id="UP001478817">
    <property type="component" value="Unassembled WGS sequence"/>
</dbReference>
<evidence type="ECO:0000256" key="5">
    <source>
        <dbReference type="ARBA" id="ARBA00022946"/>
    </source>
</evidence>
<dbReference type="Gene3D" id="3.10.129.10">
    <property type="entry name" value="Hotdog Thioesterase"/>
    <property type="match status" value="1"/>
</dbReference>
<dbReference type="Pfam" id="PF20791">
    <property type="entry name" value="Acyl-ACP_TE_C"/>
    <property type="match status" value="1"/>
</dbReference>
<keyword evidence="4" id="KW-0276">Fatty acid metabolism</keyword>
<evidence type="ECO:0000256" key="4">
    <source>
        <dbReference type="ARBA" id="ARBA00022832"/>
    </source>
</evidence>
<accession>A0ABV1IDX1</accession>
<proteinExistence type="inferred from homology"/>
<dbReference type="CDD" id="cd00586">
    <property type="entry name" value="4HBT"/>
    <property type="match status" value="1"/>
</dbReference>
<dbReference type="RefSeq" id="WP_349181493.1">
    <property type="nucleotide sequence ID" value="NZ_JBBNGS010000002.1"/>
</dbReference>
<feature type="domain" description="Acyl-ACP thioesterase-like C-terminal" evidence="9">
    <location>
        <begin position="153"/>
        <end position="209"/>
    </location>
</feature>
<dbReference type="EMBL" id="JBBNGS010000002">
    <property type="protein sequence ID" value="MEQ2637098.1"/>
    <property type="molecule type" value="Genomic_DNA"/>
</dbReference>
<organism evidence="10 11">
    <name type="scientific">Paratractidigestivibacter faecalis</name>
    <dbReference type="NCBI Taxonomy" id="2292441"/>
    <lineage>
        <taxon>Bacteria</taxon>
        <taxon>Bacillati</taxon>
        <taxon>Actinomycetota</taxon>
        <taxon>Coriobacteriia</taxon>
        <taxon>Coriobacteriales</taxon>
        <taxon>Atopobiaceae</taxon>
        <taxon>Paratractidigestivibacter</taxon>
    </lineage>
</organism>
<comment type="similarity">
    <text evidence="1">Belongs to the acyl-ACP thioesterase family.</text>
</comment>
<evidence type="ECO:0000313" key="11">
    <source>
        <dbReference type="Proteomes" id="UP001478817"/>
    </source>
</evidence>
<name>A0ABV1IDX1_9ACTN</name>
<keyword evidence="3" id="KW-0378">Hydrolase</keyword>
<sequence length="238" mass="26883">MYSFDGRVRYSECDEDGRLSLVSMMNYLQDCSTFHSEAAGVGLDWLGERGLGWILGSWLIEIDELPRFAEMIRTSTWCYSLKGLHAQRCFSIEDSAGRPVVRADSQWFLFDRNAGKVCRIPDSQRVYLSDEPRQDLPAMERKIKVEGEGRQASPIQVSEQHLDTNRHVNNAQYVMFALDALAELGHALDVHRIAVQYRTMAWLGDKVHPSVHPCKGGFAVELTDGADVTYAVVKLQEA</sequence>
<reference evidence="10 11" key="1">
    <citation type="submission" date="2024-04" db="EMBL/GenBank/DDBJ databases">
        <title>Human intestinal bacterial collection.</title>
        <authorList>
            <person name="Pauvert C."/>
            <person name="Hitch T.C.A."/>
            <person name="Clavel T."/>
        </authorList>
    </citation>
    <scope>NUCLEOTIDE SEQUENCE [LARGE SCALE GENOMIC DNA]</scope>
    <source>
        <strain evidence="10 11">CLA-AA-H197</strain>
    </source>
</reference>
<dbReference type="InterPro" id="IPR045023">
    <property type="entry name" value="FATA/B"/>
</dbReference>
<gene>
    <name evidence="10" type="ORF">AAAT05_01845</name>
</gene>
<evidence type="ECO:0000256" key="3">
    <source>
        <dbReference type="ARBA" id="ARBA00022801"/>
    </source>
</evidence>